<organism evidence="2 3">
    <name type="scientific">Aquimarina addita</name>
    <dbReference type="NCBI Taxonomy" id="870485"/>
    <lineage>
        <taxon>Bacteria</taxon>
        <taxon>Pseudomonadati</taxon>
        <taxon>Bacteroidota</taxon>
        <taxon>Flavobacteriia</taxon>
        <taxon>Flavobacteriales</taxon>
        <taxon>Flavobacteriaceae</taxon>
        <taxon>Aquimarina</taxon>
    </lineage>
</organism>
<evidence type="ECO:0000256" key="1">
    <source>
        <dbReference type="SAM" id="SignalP"/>
    </source>
</evidence>
<feature type="signal peptide" evidence="1">
    <location>
        <begin position="1"/>
        <end position="22"/>
    </location>
</feature>
<keyword evidence="3" id="KW-1185">Reference proteome</keyword>
<keyword evidence="1" id="KW-0732">Signal</keyword>
<evidence type="ECO:0000313" key="3">
    <source>
        <dbReference type="Proteomes" id="UP001500459"/>
    </source>
</evidence>
<reference evidence="3" key="1">
    <citation type="journal article" date="2019" name="Int. J. Syst. Evol. Microbiol.">
        <title>The Global Catalogue of Microorganisms (GCM) 10K type strain sequencing project: providing services to taxonomists for standard genome sequencing and annotation.</title>
        <authorList>
            <consortium name="The Broad Institute Genomics Platform"/>
            <consortium name="The Broad Institute Genome Sequencing Center for Infectious Disease"/>
            <person name="Wu L."/>
            <person name="Ma J."/>
        </authorList>
    </citation>
    <scope>NUCLEOTIDE SEQUENCE [LARGE SCALE GENOMIC DNA]</scope>
    <source>
        <strain evidence="3">JCM 17106</strain>
    </source>
</reference>
<accession>A0ABP6UNB7</accession>
<dbReference type="EMBL" id="BAABCW010000013">
    <property type="protein sequence ID" value="GAA3514418.1"/>
    <property type="molecule type" value="Genomic_DNA"/>
</dbReference>
<evidence type="ECO:0000313" key="2">
    <source>
        <dbReference type="EMBL" id="GAA3514418.1"/>
    </source>
</evidence>
<sequence>MLKTLRRFIVILCIFSTIFTQISCNNDDDDDNVNLDCESAICTEILIRIMVSIKDQNQNPVMLDTYKVINLENGEDITISLTSSELSGLQEFGQYPLIEDGILGVNQELDVQFVGYVDDQEVVRSNYTVSTDCCHVSLDAGNLELVF</sequence>
<feature type="chain" id="PRO_5047279478" evidence="1">
    <location>
        <begin position="23"/>
        <end position="147"/>
    </location>
</feature>
<dbReference type="Proteomes" id="UP001500459">
    <property type="component" value="Unassembled WGS sequence"/>
</dbReference>
<gene>
    <name evidence="2" type="ORF">GCM10022393_30460</name>
</gene>
<comment type="caution">
    <text evidence="2">The sequence shown here is derived from an EMBL/GenBank/DDBJ whole genome shotgun (WGS) entry which is preliminary data.</text>
</comment>
<protein>
    <submittedName>
        <fullName evidence="2">Uncharacterized protein</fullName>
    </submittedName>
</protein>
<proteinExistence type="predicted"/>
<name>A0ABP6UNB7_9FLAO</name>
<dbReference type="RefSeq" id="WP_344928896.1">
    <property type="nucleotide sequence ID" value="NZ_BAABCW010000013.1"/>
</dbReference>